<reference evidence="4" key="1">
    <citation type="submission" date="2018-06" db="EMBL/GenBank/DDBJ databases">
        <authorList>
            <person name="Zhirakovskaya E."/>
        </authorList>
    </citation>
    <scope>NUCLEOTIDE SEQUENCE</scope>
</reference>
<dbReference type="NCBIfam" id="TIGR01085">
    <property type="entry name" value="murE"/>
    <property type="match status" value="1"/>
</dbReference>
<dbReference type="GO" id="GO:0051301">
    <property type="term" value="P:cell division"/>
    <property type="evidence" value="ECO:0007669"/>
    <property type="project" value="InterPro"/>
</dbReference>
<organism evidence="4">
    <name type="scientific">hydrothermal vent metagenome</name>
    <dbReference type="NCBI Taxonomy" id="652676"/>
    <lineage>
        <taxon>unclassified sequences</taxon>
        <taxon>metagenomes</taxon>
        <taxon>ecological metagenomes</taxon>
    </lineage>
</organism>
<accession>A0A3B1DM27</accession>
<dbReference type="GO" id="GO:0008360">
    <property type="term" value="P:regulation of cell shape"/>
    <property type="evidence" value="ECO:0007669"/>
    <property type="project" value="InterPro"/>
</dbReference>
<dbReference type="InterPro" id="IPR005761">
    <property type="entry name" value="UDP-N-AcMur-Glu-dNH2Pim_ligase"/>
</dbReference>
<evidence type="ECO:0000259" key="3">
    <source>
        <dbReference type="Pfam" id="PF08245"/>
    </source>
</evidence>
<evidence type="ECO:0000259" key="2">
    <source>
        <dbReference type="Pfam" id="PF02875"/>
    </source>
</evidence>
<sequence>NLIGITGTNGKTTLTYILEALYQTRGVKTGVLGTINYRYGDFQAPASVTTPESLDINRMLADMTTHGVEDCFLEVSSHSLSLGRIAELQFSLGIFTNLSRDHLDYHVDMEDYKNTKKEFFQNNVMEQQVINIDDSVGKEIVSATNRPTLTTGIDEMADIRAEDCTLSKNGSRFTLKTPSGSVEISTRLLGRHNIYNLLSGAGVAFAKGFSLDEIQKGLEAIAHIPGRFERVDCGQDFSIVIDYAHTHEALANALTAAKALTEKNVIVVFGCGGDRDRGKRGEMGRVALELGDFAVITSDNPRSEDPKQIIEDILKGIPASSRESRDYIVLPDRRQAIEHAINNAHLGDLVLIAGKGHENYQILKSETIHFDDKEIATDAINQRMKRD</sequence>
<dbReference type="InterPro" id="IPR036615">
    <property type="entry name" value="Mur_ligase_C_dom_sf"/>
</dbReference>
<evidence type="ECO:0000256" key="1">
    <source>
        <dbReference type="ARBA" id="ARBA00005898"/>
    </source>
</evidence>
<dbReference type="InterPro" id="IPR004101">
    <property type="entry name" value="Mur_ligase_C"/>
</dbReference>
<dbReference type="EMBL" id="UOGG01000220">
    <property type="protein sequence ID" value="VAX32745.1"/>
    <property type="molecule type" value="Genomic_DNA"/>
</dbReference>
<evidence type="ECO:0000313" key="4">
    <source>
        <dbReference type="EMBL" id="VAX32745.1"/>
    </source>
</evidence>
<dbReference type="GO" id="GO:0008765">
    <property type="term" value="F:UDP-N-acetylmuramoylalanyl-D-glutamate-2,6-diaminopimelate ligase activity"/>
    <property type="evidence" value="ECO:0007669"/>
    <property type="project" value="UniProtKB-EC"/>
</dbReference>
<dbReference type="PANTHER" id="PTHR23135:SF4">
    <property type="entry name" value="UDP-N-ACETYLMURAMOYL-L-ALANYL-D-GLUTAMATE--2,6-DIAMINOPIMELATE LIGASE MURE HOMOLOG, CHLOROPLASTIC"/>
    <property type="match status" value="1"/>
</dbReference>
<dbReference type="SUPFAM" id="SSF53623">
    <property type="entry name" value="MurD-like peptide ligases, catalytic domain"/>
    <property type="match status" value="1"/>
</dbReference>
<feature type="non-terminal residue" evidence="4">
    <location>
        <position position="1"/>
    </location>
</feature>
<dbReference type="GO" id="GO:0005737">
    <property type="term" value="C:cytoplasm"/>
    <property type="evidence" value="ECO:0007669"/>
    <property type="project" value="InterPro"/>
</dbReference>
<dbReference type="InterPro" id="IPR013221">
    <property type="entry name" value="Mur_ligase_cen"/>
</dbReference>
<name>A0A3B1DM27_9ZZZZ</name>
<gene>
    <name evidence="4" type="ORF">MNBD_NITROSPINAE05-510</name>
</gene>
<keyword evidence="4" id="KW-0436">Ligase</keyword>
<dbReference type="Gene3D" id="3.40.1190.10">
    <property type="entry name" value="Mur-like, catalytic domain"/>
    <property type="match status" value="1"/>
</dbReference>
<dbReference type="SUPFAM" id="SSF53244">
    <property type="entry name" value="MurD-like peptide ligases, peptide-binding domain"/>
    <property type="match status" value="1"/>
</dbReference>
<dbReference type="NCBIfam" id="NF001126">
    <property type="entry name" value="PRK00139.1-4"/>
    <property type="match status" value="1"/>
</dbReference>
<dbReference type="Pfam" id="PF08245">
    <property type="entry name" value="Mur_ligase_M"/>
    <property type="match status" value="1"/>
</dbReference>
<dbReference type="GO" id="GO:0005524">
    <property type="term" value="F:ATP binding"/>
    <property type="evidence" value="ECO:0007669"/>
    <property type="project" value="InterPro"/>
</dbReference>
<dbReference type="InterPro" id="IPR036565">
    <property type="entry name" value="Mur-like_cat_sf"/>
</dbReference>
<proteinExistence type="inferred from homology"/>
<dbReference type="PANTHER" id="PTHR23135">
    <property type="entry name" value="MUR LIGASE FAMILY MEMBER"/>
    <property type="match status" value="1"/>
</dbReference>
<dbReference type="Gene3D" id="3.90.190.20">
    <property type="entry name" value="Mur ligase, C-terminal domain"/>
    <property type="match status" value="1"/>
</dbReference>
<dbReference type="Pfam" id="PF02875">
    <property type="entry name" value="Mur_ligase_C"/>
    <property type="match status" value="1"/>
</dbReference>
<protein>
    <submittedName>
        <fullName evidence="4">UDP-N-acetylmuramoylalanyl-D-glutamate--2,6-diaminopimelate ligase</fullName>
        <ecNumber evidence="4">6.3.2.13</ecNumber>
    </submittedName>
</protein>
<feature type="domain" description="Mur ligase central" evidence="3">
    <location>
        <begin position="5"/>
        <end position="203"/>
    </location>
</feature>
<feature type="domain" description="Mur ligase C-terminal" evidence="2">
    <location>
        <begin position="226"/>
        <end position="356"/>
    </location>
</feature>
<dbReference type="EC" id="6.3.2.13" evidence="4"/>
<dbReference type="AlphaFoldDB" id="A0A3B1DM27"/>
<comment type="similarity">
    <text evidence="1">Belongs to the MurCDEF family. MurE subfamily.</text>
</comment>